<name>A0ABV8PQG2_9FLAO</name>
<dbReference type="Pfam" id="PF18962">
    <property type="entry name" value="Por_Secre_tail"/>
    <property type="match status" value="1"/>
</dbReference>
<dbReference type="EMBL" id="JBHSCL010000009">
    <property type="protein sequence ID" value="MFC4221435.1"/>
    <property type="molecule type" value="Genomic_DNA"/>
</dbReference>
<dbReference type="InterPro" id="IPR028974">
    <property type="entry name" value="TSP_type-3_rpt"/>
</dbReference>
<feature type="domain" description="PKD" evidence="2">
    <location>
        <begin position="1114"/>
        <end position="1145"/>
    </location>
</feature>
<dbReference type="PROSITE" id="PS50093">
    <property type="entry name" value="PKD"/>
    <property type="match status" value="3"/>
</dbReference>
<evidence type="ECO:0000259" key="2">
    <source>
        <dbReference type="PROSITE" id="PS50093"/>
    </source>
</evidence>
<dbReference type="InterPro" id="IPR013783">
    <property type="entry name" value="Ig-like_fold"/>
</dbReference>
<gene>
    <name evidence="3" type="ORF">ACFOWS_14885</name>
</gene>
<feature type="domain" description="PKD" evidence="2">
    <location>
        <begin position="88"/>
        <end position="120"/>
    </location>
</feature>
<reference evidence="4" key="1">
    <citation type="journal article" date="2019" name="Int. J. Syst. Evol. Microbiol.">
        <title>The Global Catalogue of Microorganisms (GCM) 10K type strain sequencing project: providing services to taxonomists for standard genome sequencing and annotation.</title>
        <authorList>
            <consortium name="The Broad Institute Genomics Platform"/>
            <consortium name="The Broad Institute Genome Sequencing Center for Infectious Disease"/>
            <person name="Wu L."/>
            <person name="Ma J."/>
        </authorList>
    </citation>
    <scope>NUCLEOTIDE SEQUENCE [LARGE SCALE GENOMIC DNA]</scope>
    <source>
        <strain evidence="4">CGMCC 1.15774</strain>
    </source>
</reference>
<feature type="domain" description="PKD" evidence="2">
    <location>
        <begin position="810"/>
        <end position="872"/>
    </location>
</feature>
<keyword evidence="1" id="KW-0732">Signal</keyword>
<dbReference type="CDD" id="cd00146">
    <property type="entry name" value="PKD"/>
    <property type="match status" value="2"/>
</dbReference>
<dbReference type="InterPro" id="IPR011889">
    <property type="entry name" value="Liste_lipo_26"/>
</dbReference>
<comment type="caution">
    <text evidence="3">The sequence shown here is derived from an EMBL/GenBank/DDBJ whole genome shotgun (WGS) entry which is preliminary data.</text>
</comment>
<dbReference type="SUPFAM" id="SSF103647">
    <property type="entry name" value="TSP type-3 repeat"/>
    <property type="match status" value="1"/>
</dbReference>
<dbReference type="Gene3D" id="2.60.40.10">
    <property type="entry name" value="Immunoglobulins"/>
    <property type="match status" value="2"/>
</dbReference>
<dbReference type="InterPro" id="IPR035986">
    <property type="entry name" value="PKD_dom_sf"/>
</dbReference>
<keyword evidence="4" id="KW-1185">Reference proteome</keyword>
<accession>A0ABV8PQG2</accession>
<proteinExistence type="predicted"/>
<sequence>MKKSISNGQYGILRCNRDMITLFNVEIVRISSNKMLTTLKHCIGLILFLVLSNSNAQDFITTWKTDNPGVTESNQILIPTFSTEVYDYTIDWGDGNSDLGVTGDITHTYAIPGTYQIAISGVFPGISLANSGGTDREKLLEVNQWGNIQWRSFQGAFNGAVNMQIVAEDVPDLSQVSTFRYAFVGCTNLIGNESMNLWDMSTAVNLNSMFYGASSFNTYIGDWNLSNVEDLNDMFRYATSFNQDIGNWRFPKVTELAFMFDGATNFNGDISGWDVSNIEGMAYTFQYAEAFNQDISSWDMGNVINAEYMFNNAKAFNQDISTWDVSNVRSMTGMFNNALSFDQNLGGWDVQNVITMSRMFNEVELSTENYDDILNGWASLPNLQASVVLDAGFSQYCDEESSKQTLVNNFGWQIEDNGASCLSSLTVREIYLVDAVQDEKLYTLRDDAQINRQSLPNQLINFEIITSDDVGSVEIELSDTQSFSAVSNGDPFTLFGVDGTDYLGNSLLSGSYTIVVTPYSGTDLTGISGEPYMLNFKILDGVAKPFITTWRIDSPTNLTIRTIPGEHYYYDIKWSDGYTSLGVSGNLTHFYDEPGTYEVIISGRFPGIVLEGDNLAASLISIDQWGDVDWKSMEGAFSGCGNMDILAADIPDLSNVESMARMFQNCISLIGNNTISTWDTSQISDMSNMFKGAAVFNQNIADWDVFNVSSMVGMFEGATVLDQDLGNWNISQVTDMGNMFNQSSLSNTNYESMLISWSQLPSLQSGVRLGAQQNNYCAAASARQDLIADKGWIIHDGGLELNCAVDGQMPFLTTWKTDNRGASNNNQITIYTDTRFDGFNYTVDWGDGSVDTNVQGDIIHTYPEPGIYRVAIYGDFLGMYINNGGNARLRDDDKLLSIDQWGDIEWELLHLAFAGCDNMDMKATDIPDFTNGPNLFGMFSDCKAFIGNESINSWDLSAVDNTAYMFRGTESFNLPLDNWNTGNVLYMYNMFQDASAFNQDLGSWNVSNVIHMTEMFDGSGLSDDNYNEILMGWASLPSLQQGVQLDAPQNKFCEAALSRYELLKNYDWIINDQGRSEGCTVYHTQEVFVTKWQTNNVGISEDNQILLPLFGGPYNVDWGDGSIETDLFGSTTHTYATPGTYTVSVFGNPYSVAFNSSGGSTITNDAQKLLEINQWGIINWSSMNSAFAGCVNMDVVATDAPDLSNVSSMFSMFYGCESLKGNDSFNTWDIGNVQNLLQTFSRCKQFNADISNWNTGNVTSMGNLFEDCELFNRDISGWDVSNVENMNAMFYRAASFNQNIGRWDVSSVTNMESMFEFSNFNMDISNWDVSNVGDMGYMFNLTTEFNQDISSWNVSKVQNMDFMFSGSQKFNQDISNWDVSGVITMRGMFNRAEAFNQDISKWNVSNVLTMYNMFFGNNVFDQNIGSWNISNVVDMTGMFANTALSLKNYDNTLRGWASLPNLRTNVIFNAGSSTYCESAEARQFIIDTYGWTILDAGEDSLCTADMDGDGIFDYRDGCLDTSPGALVNSEGCDLIPNDAIKVQVLSTSCVGRSDGAIEIVMATPGYLLDISIVGDGFANQFNDVPSGTDFSIKNLANGNYTITVLIPEILFERTYGTTINELDAISGKRTLLDSKSGTVSYAVAGSKTYEVLVNGKEMTFSFDDTSERIISLEKLEGQTEITISGQSDCQGVILDNLYMGHLIQVFPTITSTNVNFISEDANLKVKVFGLDGKLVRELDFDEREKSMDISSFNSGIYIVQMENGDKMETVKIIKR</sequence>
<evidence type="ECO:0000313" key="3">
    <source>
        <dbReference type="EMBL" id="MFC4221435.1"/>
    </source>
</evidence>
<dbReference type="InterPro" id="IPR005046">
    <property type="entry name" value="DUF285"/>
</dbReference>
<evidence type="ECO:0000313" key="4">
    <source>
        <dbReference type="Proteomes" id="UP001595841"/>
    </source>
</evidence>
<dbReference type="InterPro" id="IPR000601">
    <property type="entry name" value="PKD_dom"/>
</dbReference>
<dbReference type="Pfam" id="PF03382">
    <property type="entry name" value="DUF285"/>
    <property type="match status" value="4"/>
</dbReference>
<dbReference type="NCBIfam" id="TIGR02167">
    <property type="entry name" value="Liste_lipo_26"/>
    <property type="match status" value="9"/>
</dbReference>
<evidence type="ECO:0000256" key="1">
    <source>
        <dbReference type="ARBA" id="ARBA00022729"/>
    </source>
</evidence>
<protein>
    <submittedName>
        <fullName evidence="3">BspA family leucine-rich repeat surface protein</fullName>
    </submittedName>
</protein>
<organism evidence="3 4">
    <name type="scientific">Flagellimonas marina</name>
    <dbReference type="NCBI Taxonomy" id="1775168"/>
    <lineage>
        <taxon>Bacteria</taxon>
        <taxon>Pseudomonadati</taxon>
        <taxon>Bacteroidota</taxon>
        <taxon>Flavobacteriia</taxon>
        <taxon>Flavobacteriales</taxon>
        <taxon>Flavobacteriaceae</taxon>
        <taxon>Flagellimonas</taxon>
    </lineage>
</organism>
<dbReference type="SUPFAM" id="SSF49299">
    <property type="entry name" value="PKD domain"/>
    <property type="match status" value="2"/>
</dbReference>
<dbReference type="RefSeq" id="WP_379766145.1">
    <property type="nucleotide sequence ID" value="NZ_JBHSCL010000009.1"/>
</dbReference>
<dbReference type="Proteomes" id="UP001595841">
    <property type="component" value="Unassembled WGS sequence"/>
</dbReference>
<dbReference type="NCBIfam" id="TIGR04183">
    <property type="entry name" value="Por_Secre_tail"/>
    <property type="match status" value="1"/>
</dbReference>
<dbReference type="InterPro" id="IPR026444">
    <property type="entry name" value="Secre_tail"/>
</dbReference>